<dbReference type="Proteomes" id="UP000252519">
    <property type="component" value="Unassembled WGS sequence"/>
</dbReference>
<comment type="subcellular location">
    <subcellularLocation>
        <location evidence="1">Membrane</location>
    </subcellularLocation>
</comment>
<dbReference type="Pfam" id="PF07738">
    <property type="entry name" value="Sad1_UNC"/>
    <property type="match status" value="1"/>
</dbReference>
<dbReference type="AlphaFoldDB" id="A0A368H5T3"/>
<evidence type="ECO:0000313" key="9">
    <source>
        <dbReference type="Proteomes" id="UP000252519"/>
    </source>
</evidence>
<feature type="domain" description="SUN" evidence="7">
    <location>
        <begin position="891"/>
        <end position="1039"/>
    </location>
</feature>
<accession>A0A368H5T3</accession>
<evidence type="ECO:0000256" key="4">
    <source>
        <dbReference type="ARBA" id="ARBA00023136"/>
    </source>
</evidence>
<feature type="transmembrane region" description="Helical" evidence="6">
    <location>
        <begin position="91"/>
        <end position="108"/>
    </location>
</feature>
<keyword evidence="9" id="KW-1185">Reference proteome</keyword>
<gene>
    <name evidence="8" type="ORF">ANCCAN_02786</name>
</gene>
<feature type="transmembrane region" description="Helical" evidence="6">
    <location>
        <begin position="464"/>
        <end position="480"/>
    </location>
</feature>
<dbReference type="InterPro" id="IPR012919">
    <property type="entry name" value="SUN_dom"/>
</dbReference>
<keyword evidence="3 6" id="KW-1133">Transmembrane helix</keyword>
<reference evidence="8 9" key="1">
    <citation type="submission" date="2014-10" db="EMBL/GenBank/DDBJ databases">
        <title>Draft genome of the hookworm Ancylostoma caninum.</title>
        <authorList>
            <person name="Mitreva M."/>
        </authorList>
    </citation>
    <scope>NUCLEOTIDE SEQUENCE [LARGE SCALE GENOMIC DNA]</scope>
    <source>
        <strain evidence="8 9">Baltimore</strain>
    </source>
</reference>
<dbReference type="OrthoDB" id="342281at2759"/>
<dbReference type="PANTHER" id="PTHR12911">
    <property type="entry name" value="SAD1/UNC-84-LIKE PROTEIN-RELATED"/>
    <property type="match status" value="1"/>
</dbReference>
<comment type="caution">
    <text evidence="8">The sequence shown here is derived from an EMBL/GenBank/DDBJ whole genome shotgun (WGS) entry which is preliminary data.</text>
</comment>
<dbReference type="GO" id="GO:0034993">
    <property type="term" value="C:meiotic nuclear membrane microtubule tethering complex"/>
    <property type="evidence" value="ECO:0007669"/>
    <property type="project" value="TreeGrafter"/>
</dbReference>
<dbReference type="EMBL" id="JOJR01000017">
    <property type="protein sequence ID" value="RCN50999.1"/>
    <property type="molecule type" value="Genomic_DNA"/>
</dbReference>
<evidence type="ECO:0000256" key="1">
    <source>
        <dbReference type="ARBA" id="ARBA00004370"/>
    </source>
</evidence>
<dbReference type="STRING" id="29170.A0A368H5T3"/>
<evidence type="ECO:0000256" key="6">
    <source>
        <dbReference type="SAM" id="Phobius"/>
    </source>
</evidence>
<proteinExistence type="predicted"/>
<evidence type="ECO:0000313" key="8">
    <source>
        <dbReference type="EMBL" id="RCN50999.1"/>
    </source>
</evidence>
<dbReference type="PROSITE" id="PS51469">
    <property type="entry name" value="SUN"/>
    <property type="match status" value="1"/>
</dbReference>
<evidence type="ECO:0000256" key="3">
    <source>
        <dbReference type="ARBA" id="ARBA00022989"/>
    </source>
</evidence>
<dbReference type="InterPro" id="IPR045119">
    <property type="entry name" value="SUN1-5"/>
</dbReference>
<keyword evidence="2 6" id="KW-0812">Transmembrane</keyword>
<dbReference type="Gene3D" id="2.60.120.260">
    <property type="entry name" value="Galactose-binding domain-like"/>
    <property type="match status" value="1"/>
</dbReference>
<feature type="compositionally biased region" description="Basic and acidic residues" evidence="5">
    <location>
        <begin position="12"/>
        <end position="21"/>
    </location>
</feature>
<keyword evidence="4 6" id="KW-0472">Membrane</keyword>
<evidence type="ECO:0000259" key="7">
    <source>
        <dbReference type="PROSITE" id="PS51469"/>
    </source>
</evidence>
<name>A0A368H5T3_ANCCA</name>
<evidence type="ECO:0000256" key="2">
    <source>
        <dbReference type="ARBA" id="ARBA00022692"/>
    </source>
</evidence>
<feature type="transmembrane region" description="Helical" evidence="6">
    <location>
        <begin position="316"/>
        <end position="339"/>
    </location>
</feature>
<dbReference type="PANTHER" id="PTHR12911:SF8">
    <property type="entry name" value="KLAROID PROTEIN-RELATED"/>
    <property type="match status" value="1"/>
</dbReference>
<feature type="region of interest" description="Disordered" evidence="5">
    <location>
        <begin position="1"/>
        <end position="21"/>
    </location>
</feature>
<feature type="transmembrane region" description="Helical" evidence="6">
    <location>
        <begin position="406"/>
        <end position="432"/>
    </location>
</feature>
<sequence>MFRRRPSFKRPPIRDVHSPRLTDDEADQLTSPFLNYSTGYTYAFSQSYNPDKPPAWEVPNINNNFLHISNQEYVQHTAPSIMCRLKHAGSNAFWTVINVVYWAMYTITLRPIKLLGLFLYDAIVGMVYLTRCIGESITDWVYEQVGYYRRPYRRRTLPGIVTTTFLKLIYALTSVLRYPVDLVCRVFRAVNLALTRKYYEILAANGRRMNNQAMIKKLRAANKATDLYNHWMLLRKAEQESAQRYEWSGDKYDPNDPDDPDTRFYNLRSRNITLMDTDSDDDEIPRRRKTVRFETVPSEVVPDNSEFRKMSMAYRIATWLGSTASSVVYYMLYVAHLVVLCVKAPYRFVTGKDDSDYTTPSNSKEEVVLVGRHPRRRMMAGSDDSFDEFNQNLFVGPEPSPVVSRIISLCATVLYAPCRAFLFIAFAVVDLFRWLHSRVRNVFAWLWDNSKSVVGTLSSRRRRWLWWLLPLFLLLLVLLSRQNNDDPFTTLGNRVSEMQDKLANYAFSFVDSEGVYAKSINSIYDEYWRNGKIGNYGLLTRISAAVSNAWLFVVTIIKTVCGLFTAIVTDAISYVLDFLATTCHLAYSKLPSMPSLTMPNVERTNWSSLYSVSTTQMAKYLPSAPNVSSWKSSAVDIATSAEKSFCNFLSSIKAVGASAVAVTQQVLLALFNLIAYPFHLLYDSVPEVLSWKSSALSAGSTAEKYFYSGLTGLANIGELVGKNILDWLRVLWQGISSLFLLFSYPFHASKVSVLDGQSSEVKIDESTRQTTFAERGEVKEKQNIVYVPSPTTPIDEKKLIEKITAIVHAKMDQDLKLKLETELKTLKSLYEEKLLSLKAEKTRVDIDYSHLESLIRAAIYEYDSDKTGMFDFALESAGFYYYYDTKIVLLGASIISTRCSENYNTYSRLEKIWNIPLWYSSYGPRTVIQRNSKTLFPGECWSFKGPVGYITIGAHQAPAGQRPSCPKTFKIWAYKSEADMDTRVLLGDFTYDIKGPPLQFFVIKTQPDYPVKIIEMEVTSNYGAEYTSLYRLRVHGSLYKPGSE</sequence>
<organism evidence="8 9">
    <name type="scientific">Ancylostoma caninum</name>
    <name type="common">Dog hookworm</name>
    <dbReference type="NCBI Taxonomy" id="29170"/>
    <lineage>
        <taxon>Eukaryota</taxon>
        <taxon>Metazoa</taxon>
        <taxon>Ecdysozoa</taxon>
        <taxon>Nematoda</taxon>
        <taxon>Chromadorea</taxon>
        <taxon>Rhabditida</taxon>
        <taxon>Rhabditina</taxon>
        <taxon>Rhabditomorpha</taxon>
        <taxon>Strongyloidea</taxon>
        <taxon>Ancylostomatidae</taxon>
        <taxon>Ancylostomatinae</taxon>
        <taxon>Ancylostoma</taxon>
    </lineage>
</organism>
<evidence type="ECO:0000256" key="5">
    <source>
        <dbReference type="SAM" id="MobiDB-lite"/>
    </source>
</evidence>
<dbReference type="GO" id="GO:0043495">
    <property type="term" value="F:protein-membrane adaptor activity"/>
    <property type="evidence" value="ECO:0007669"/>
    <property type="project" value="TreeGrafter"/>
</dbReference>
<protein>
    <recommendedName>
        <fullName evidence="7">SUN domain-containing protein</fullName>
    </recommendedName>
</protein>